<keyword evidence="2" id="KW-1185">Reference proteome</keyword>
<dbReference type="Gene3D" id="3.70.10.10">
    <property type="match status" value="1"/>
</dbReference>
<dbReference type="GO" id="GO:0000076">
    <property type="term" value="P:DNA replication checkpoint signaling"/>
    <property type="evidence" value="ECO:0007669"/>
    <property type="project" value="TreeGrafter"/>
</dbReference>
<evidence type="ECO:0000256" key="1">
    <source>
        <dbReference type="SAM" id="MobiDB-lite"/>
    </source>
</evidence>
<sequence length="451" mass="51542">MEPNLFYRHRISNFLQRQLVLWRNSGEILYLEPTEQGLMVRAFNRTGTAYAVFLFNTHFFSEVELNSIDLTKDNTCRLSMKAALSTFKSANFSDRNFLACNFRIDPVKDFFRMEMQLVHEVCRLFQLNFMERKSIKKAMTDKQKLANLAVCPAETLLPLIDQVQSKIDELIIHAKRDRICIKNFMLQLAEKKRAIKSEATMLRDQFLKLNVRRETEIAFSAKEFKAIIQFASQHSATVSLYFDQPSKPIIIAIEGDLTYASEFHLSTIEMDYTGCDTTNVERSSARSSQNNGIGSQQASGLNGSQQQLEHDSFDEDENNVPQSSNRMQAVMEQNDEGLMNENDEPMRDCDGVNDDDPGLPPTPPFTHRTNSTANDNDFSQSAQNHERMGMDELVAEKQPQSDVESIPGSPQPPPTKRDKIFRKFFMSHEAATQHASQVSTQPTFMVDETHF</sequence>
<protein>
    <submittedName>
        <fullName evidence="3">Uncharacterized protein</fullName>
    </submittedName>
</protein>
<dbReference type="AlphaFoldDB" id="A0AAF3J2E4"/>
<dbReference type="WBParaSite" id="MBELARI_LOCUS11955">
    <property type="protein sequence ID" value="MBELARI_LOCUS11955"/>
    <property type="gene ID" value="MBELARI_LOCUS11955"/>
</dbReference>
<feature type="region of interest" description="Disordered" evidence="1">
    <location>
        <begin position="392"/>
        <end position="418"/>
    </location>
</feature>
<feature type="region of interest" description="Disordered" evidence="1">
    <location>
        <begin position="280"/>
        <end position="322"/>
    </location>
</feature>
<evidence type="ECO:0000313" key="3">
    <source>
        <dbReference type="WBParaSite" id="MBELARI_LOCUS11955"/>
    </source>
</evidence>
<dbReference type="GO" id="GO:0006281">
    <property type="term" value="P:DNA repair"/>
    <property type="evidence" value="ECO:0007669"/>
    <property type="project" value="TreeGrafter"/>
</dbReference>
<feature type="compositionally biased region" description="Polar residues" evidence="1">
    <location>
        <begin position="433"/>
        <end position="443"/>
    </location>
</feature>
<dbReference type="InterPro" id="IPR007268">
    <property type="entry name" value="Rad9/Ddc1"/>
</dbReference>
<dbReference type="GO" id="GO:0030896">
    <property type="term" value="C:checkpoint clamp complex"/>
    <property type="evidence" value="ECO:0007669"/>
    <property type="project" value="InterPro"/>
</dbReference>
<feature type="region of interest" description="Disordered" evidence="1">
    <location>
        <begin position="339"/>
        <end position="379"/>
    </location>
</feature>
<reference evidence="3" key="1">
    <citation type="submission" date="2024-02" db="UniProtKB">
        <authorList>
            <consortium name="WormBaseParasite"/>
        </authorList>
    </citation>
    <scope>IDENTIFICATION</scope>
</reference>
<feature type="region of interest" description="Disordered" evidence="1">
    <location>
        <begin position="430"/>
        <end position="451"/>
    </location>
</feature>
<organism evidence="2 3">
    <name type="scientific">Mesorhabditis belari</name>
    <dbReference type="NCBI Taxonomy" id="2138241"/>
    <lineage>
        <taxon>Eukaryota</taxon>
        <taxon>Metazoa</taxon>
        <taxon>Ecdysozoa</taxon>
        <taxon>Nematoda</taxon>
        <taxon>Chromadorea</taxon>
        <taxon>Rhabditida</taxon>
        <taxon>Rhabditina</taxon>
        <taxon>Rhabditomorpha</taxon>
        <taxon>Rhabditoidea</taxon>
        <taxon>Rhabditidae</taxon>
        <taxon>Mesorhabditinae</taxon>
        <taxon>Mesorhabditis</taxon>
    </lineage>
</organism>
<accession>A0AAF3J2E4</accession>
<evidence type="ECO:0000313" key="2">
    <source>
        <dbReference type="Proteomes" id="UP000887575"/>
    </source>
</evidence>
<feature type="compositionally biased region" description="Polar residues" evidence="1">
    <location>
        <begin position="280"/>
        <end position="307"/>
    </location>
</feature>
<dbReference type="Proteomes" id="UP000887575">
    <property type="component" value="Unassembled WGS sequence"/>
</dbReference>
<feature type="compositionally biased region" description="Polar residues" evidence="1">
    <location>
        <begin position="367"/>
        <end position="379"/>
    </location>
</feature>
<name>A0AAF3J2E4_9BILA</name>
<dbReference type="GO" id="GO:0031573">
    <property type="term" value="P:mitotic intra-S DNA damage checkpoint signaling"/>
    <property type="evidence" value="ECO:0007669"/>
    <property type="project" value="TreeGrafter"/>
</dbReference>
<proteinExistence type="predicted"/>
<dbReference type="PANTHER" id="PTHR15237:SF0">
    <property type="entry name" value="CELL CYCLE CHECKPOINT CONTROL PROTEIN"/>
    <property type="match status" value="1"/>
</dbReference>
<dbReference type="InterPro" id="IPR046938">
    <property type="entry name" value="DNA_clamp_sf"/>
</dbReference>
<dbReference type="GO" id="GO:0071479">
    <property type="term" value="P:cellular response to ionizing radiation"/>
    <property type="evidence" value="ECO:0007669"/>
    <property type="project" value="TreeGrafter"/>
</dbReference>
<dbReference type="PANTHER" id="PTHR15237">
    <property type="entry name" value="DNA REPAIR PROTEIN RAD9"/>
    <property type="match status" value="1"/>
</dbReference>
<dbReference type="SUPFAM" id="SSF55979">
    <property type="entry name" value="DNA clamp"/>
    <property type="match status" value="1"/>
</dbReference>
<dbReference type="Pfam" id="PF04139">
    <property type="entry name" value="Rad9"/>
    <property type="match status" value="1"/>
</dbReference>